<dbReference type="Proteomes" id="UP001480595">
    <property type="component" value="Unassembled WGS sequence"/>
</dbReference>
<accession>A0ABR1TUR1</accession>
<dbReference type="GeneID" id="92096509"/>
<dbReference type="EMBL" id="JAQQWL010000011">
    <property type="protein sequence ID" value="KAK8050307.1"/>
    <property type="molecule type" value="Genomic_DNA"/>
</dbReference>
<comment type="caution">
    <text evidence="1">The sequence shown here is derived from an EMBL/GenBank/DDBJ whole genome shotgun (WGS) entry which is preliminary data.</text>
</comment>
<organism evidence="1 2">
    <name type="scientific">Apiospora phragmitis</name>
    <dbReference type="NCBI Taxonomy" id="2905665"/>
    <lineage>
        <taxon>Eukaryota</taxon>
        <taxon>Fungi</taxon>
        <taxon>Dikarya</taxon>
        <taxon>Ascomycota</taxon>
        <taxon>Pezizomycotina</taxon>
        <taxon>Sordariomycetes</taxon>
        <taxon>Xylariomycetidae</taxon>
        <taxon>Amphisphaeriales</taxon>
        <taxon>Apiosporaceae</taxon>
        <taxon>Apiospora</taxon>
    </lineage>
</organism>
<keyword evidence="2" id="KW-1185">Reference proteome</keyword>
<feature type="non-terminal residue" evidence="1">
    <location>
        <position position="1"/>
    </location>
</feature>
<dbReference type="RefSeq" id="XP_066712556.1">
    <property type="nucleotide sequence ID" value="XM_066863446.1"/>
</dbReference>
<evidence type="ECO:0000313" key="1">
    <source>
        <dbReference type="EMBL" id="KAK8050307.1"/>
    </source>
</evidence>
<proteinExistence type="predicted"/>
<name>A0ABR1TUR1_9PEZI</name>
<reference evidence="1 2" key="1">
    <citation type="submission" date="2023-01" db="EMBL/GenBank/DDBJ databases">
        <title>Analysis of 21 Apiospora genomes using comparative genomics revels a genus with tremendous synthesis potential of carbohydrate active enzymes and secondary metabolites.</title>
        <authorList>
            <person name="Sorensen T."/>
        </authorList>
    </citation>
    <scope>NUCLEOTIDE SEQUENCE [LARGE SCALE GENOMIC DNA]</scope>
    <source>
        <strain evidence="1 2">CBS 135458</strain>
    </source>
</reference>
<sequence length="252" mass="27699">AININEALPLVPEDITANWCSKVLGKTVKSAVITKEYHGTASKLIVDLTYEDGNDGPGSICVKGSFNTDLMAKMPVVNCHGGPVRQHRVWEPTEGKDLRRPSYDSIEYREANAVGNALQPWGVDTVRSNVEQLAKLHAGTWNPDESKFLWLTGSDNLAYFLIGALTVAPTSERSSGTTSPPCTRAGAPRLELDDDVWDEYRKLVFHGFAWATVDKGLQPEEYIFAMAERHCTAIVDHGTLELLESLPGHGKH</sequence>
<evidence type="ECO:0000313" key="2">
    <source>
        <dbReference type="Proteomes" id="UP001480595"/>
    </source>
</evidence>
<gene>
    <name evidence="1" type="ORF">PG994_012037</name>
</gene>
<protein>
    <submittedName>
        <fullName evidence="1">Kinase-like domain-containing protein</fullName>
    </submittedName>
</protein>